<dbReference type="SUPFAM" id="SSF51445">
    <property type="entry name" value="(Trans)glycosidases"/>
    <property type="match status" value="1"/>
</dbReference>
<dbReference type="Proteomes" id="UP000814243">
    <property type="component" value="Unassembled WGS sequence"/>
</dbReference>
<sequence length="166" mass="19069">MAFPSCFKFGAASAAYQIEGAWNVSGGWANPASSDWFADYVRVVFRLFGDRVKTWLTINEPVMECDYYYGNGILNPPIDYFVGPYMCNKNILLAHAKAYRVYDKEFRQLYGNVGKVSIANHLMWVMPASEESKFGLYQVDFNDPLRPRTARKSVQYYANLIKNRVL</sequence>
<dbReference type="Pfam" id="PF00232">
    <property type="entry name" value="Glyco_hydro_1"/>
    <property type="match status" value="1"/>
</dbReference>
<dbReference type="PROSITE" id="PS00653">
    <property type="entry name" value="GLYCOSYL_HYDROL_F1_2"/>
    <property type="match status" value="1"/>
</dbReference>
<proteinExistence type="inferred from homology"/>
<reference evidence="5" key="1">
    <citation type="journal article" date="2021" name="G3 (Bethesda)">
        <title>Genome and transcriptome analysis of the beet armyworm Spodoptera exigua reveals targets for pest control. .</title>
        <authorList>
            <person name="Simon S."/>
            <person name="Breeschoten T."/>
            <person name="Jansen H.J."/>
            <person name="Dirks R.P."/>
            <person name="Schranz M.E."/>
            <person name="Ros V.I.D."/>
        </authorList>
    </citation>
    <scope>NUCLEOTIDE SEQUENCE</scope>
    <source>
        <strain evidence="5">TB_SE_WUR_2020</strain>
    </source>
</reference>
<dbReference type="InterPro" id="IPR001360">
    <property type="entry name" value="Glyco_hydro_1"/>
</dbReference>
<dbReference type="PANTHER" id="PTHR10353">
    <property type="entry name" value="GLYCOSYL HYDROLASE"/>
    <property type="match status" value="1"/>
</dbReference>
<evidence type="ECO:0000313" key="6">
    <source>
        <dbReference type="Proteomes" id="UP000814243"/>
    </source>
</evidence>
<name>A0A922M9D7_SPOEX</name>
<accession>A0A922M9D7</accession>
<comment type="caution">
    <text evidence="5">The sequence shown here is derived from an EMBL/GenBank/DDBJ whole genome shotgun (WGS) entry which is preliminary data.</text>
</comment>
<protein>
    <recommendedName>
        <fullName evidence="7">Beta-glucosidase</fullName>
    </recommendedName>
</protein>
<evidence type="ECO:0000256" key="3">
    <source>
        <dbReference type="ARBA" id="ARBA00023295"/>
    </source>
</evidence>
<evidence type="ECO:0000313" key="5">
    <source>
        <dbReference type="EMBL" id="KAH9632639.1"/>
    </source>
</evidence>
<dbReference type="AlphaFoldDB" id="A0A922M9D7"/>
<dbReference type="InterPro" id="IPR033132">
    <property type="entry name" value="GH_1_N_CS"/>
</dbReference>
<gene>
    <name evidence="5" type="ORF">HF086_008466</name>
</gene>
<dbReference type="GO" id="GO:0008422">
    <property type="term" value="F:beta-glucosidase activity"/>
    <property type="evidence" value="ECO:0007669"/>
    <property type="project" value="TreeGrafter"/>
</dbReference>
<dbReference type="EMBL" id="JACEFF010000699">
    <property type="protein sequence ID" value="KAH9632639.1"/>
    <property type="molecule type" value="Genomic_DNA"/>
</dbReference>
<organism evidence="5 6">
    <name type="scientific">Spodoptera exigua</name>
    <name type="common">Beet armyworm</name>
    <name type="synonym">Noctua fulgens</name>
    <dbReference type="NCBI Taxonomy" id="7107"/>
    <lineage>
        <taxon>Eukaryota</taxon>
        <taxon>Metazoa</taxon>
        <taxon>Ecdysozoa</taxon>
        <taxon>Arthropoda</taxon>
        <taxon>Hexapoda</taxon>
        <taxon>Insecta</taxon>
        <taxon>Pterygota</taxon>
        <taxon>Neoptera</taxon>
        <taxon>Endopterygota</taxon>
        <taxon>Lepidoptera</taxon>
        <taxon>Glossata</taxon>
        <taxon>Ditrysia</taxon>
        <taxon>Noctuoidea</taxon>
        <taxon>Noctuidae</taxon>
        <taxon>Amphipyrinae</taxon>
        <taxon>Spodoptera</taxon>
    </lineage>
</organism>
<evidence type="ECO:0000256" key="1">
    <source>
        <dbReference type="ARBA" id="ARBA00010838"/>
    </source>
</evidence>
<comment type="similarity">
    <text evidence="1 4">Belongs to the glycosyl hydrolase 1 family.</text>
</comment>
<dbReference type="InterPro" id="IPR017853">
    <property type="entry name" value="GH"/>
</dbReference>
<dbReference type="Gene3D" id="3.20.20.80">
    <property type="entry name" value="Glycosidases"/>
    <property type="match status" value="2"/>
</dbReference>
<keyword evidence="2" id="KW-0378">Hydrolase</keyword>
<evidence type="ECO:0008006" key="7">
    <source>
        <dbReference type="Google" id="ProtNLM"/>
    </source>
</evidence>
<keyword evidence="3" id="KW-0326">Glycosidase</keyword>
<dbReference type="GO" id="GO:0005975">
    <property type="term" value="P:carbohydrate metabolic process"/>
    <property type="evidence" value="ECO:0007669"/>
    <property type="project" value="InterPro"/>
</dbReference>
<evidence type="ECO:0000256" key="2">
    <source>
        <dbReference type="ARBA" id="ARBA00022801"/>
    </source>
</evidence>
<evidence type="ECO:0000256" key="4">
    <source>
        <dbReference type="RuleBase" id="RU003690"/>
    </source>
</evidence>
<dbReference type="PANTHER" id="PTHR10353:SF36">
    <property type="entry name" value="LP05116P"/>
    <property type="match status" value="1"/>
</dbReference>